<evidence type="ECO:0000313" key="1">
    <source>
        <dbReference type="EMBL" id="CAB5178748.1"/>
    </source>
</evidence>
<protein>
    <submittedName>
        <fullName evidence="1">Uncharacterized protein</fullName>
    </submittedName>
</protein>
<reference evidence="1" key="1">
    <citation type="submission" date="2020-05" db="EMBL/GenBank/DDBJ databases">
        <authorList>
            <person name="Chiriac C."/>
            <person name="Salcher M."/>
            <person name="Ghai R."/>
            <person name="Kavagutti S V."/>
        </authorList>
    </citation>
    <scope>NUCLEOTIDE SEQUENCE</scope>
</reference>
<dbReference type="EMBL" id="LR798206">
    <property type="protein sequence ID" value="CAB5178748.1"/>
    <property type="molecule type" value="Genomic_DNA"/>
</dbReference>
<name>A0A6J7WEL7_9CAUD</name>
<organism evidence="1">
    <name type="scientific">uncultured Caudovirales phage</name>
    <dbReference type="NCBI Taxonomy" id="2100421"/>
    <lineage>
        <taxon>Viruses</taxon>
        <taxon>Duplodnaviria</taxon>
        <taxon>Heunggongvirae</taxon>
        <taxon>Uroviricota</taxon>
        <taxon>Caudoviricetes</taxon>
        <taxon>Peduoviridae</taxon>
        <taxon>Maltschvirus</taxon>
        <taxon>Maltschvirus maltsch</taxon>
    </lineage>
</organism>
<proteinExistence type="predicted"/>
<gene>
    <name evidence="1" type="ORF">UFOVP157_33</name>
</gene>
<accession>A0A6J7WEL7</accession>
<sequence length="95" mass="11278">MSHYHYFENLFIPYGDETLILTGHAQFETDYRGTDSDNQRYARFVLSKVTDLHRVTDLDTEQQGYTEADMRHFEKLAVEELNRDKDLCDWLPSTI</sequence>